<name>A0A9P4GNF5_9PLEO</name>
<dbReference type="Proteomes" id="UP000800039">
    <property type="component" value="Unassembled WGS sequence"/>
</dbReference>
<dbReference type="PANTHER" id="PTHR38488:SF1">
    <property type="entry name" value="OXIDOREDUCTASE 9.5 KDA SUBUNIT, PUTATIVE (AFU_ORTHOLOGUE AFUA_5G08980)-RELATED"/>
    <property type="match status" value="1"/>
</dbReference>
<evidence type="ECO:0000256" key="1">
    <source>
        <dbReference type="SAM" id="Phobius"/>
    </source>
</evidence>
<keyword evidence="1" id="KW-0812">Transmembrane</keyword>
<dbReference type="PANTHER" id="PTHR38488">
    <property type="entry name" value="OXIDOREDUCTASE 9.5 KDA SUBUNIT, PUTATIVE (AFU_ORTHOLOGUE AFUA_5G08980)-RELATED"/>
    <property type="match status" value="1"/>
</dbReference>
<accession>A0A9P4GNF5</accession>
<evidence type="ECO:0000313" key="2">
    <source>
        <dbReference type="EMBL" id="KAF1848639.1"/>
    </source>
</evidence>
<evidence type="ECO:0000313" key="3">
    <source>
        <dbReference type="Proteomes" id="UP000800039"/>
    </source>
</evidence>
<dbReference type="InterPro" id="IPR039961">
    <property type="entry name" value="Nuo9.5"/>
</dbReference>
<feature type="transmembrane region" description="Helical" evidence="1">
    <location>
        <begin position="27"/>
        <end position="45"/>
    </location>
</feature>
<keyword evidence="1" id="KW-0472">Membrane</keyword>
<gene>
    <name evidence="2" type="ORF">K460DRAFT_280124</name>
</gene>
<keyword evidence="1" id="KW-1133">Transmembrane helix</keyword>
<keyword evidence="3" id="KW-1185">Reference proteome</keyword>
<comment type="caution">
    <text evidence="2">The sequence shown here is derived from an EMBL/GenBank/DDBJ whole genome shotgun (WGS) entry which is preliminary data.</text>
</comment>
<dbReference type="RefSeq" id="XP_040791202.1">
    <property type="nucleotide sequence ID" value="XM_040928383.1"/>
</dbReference>
<sequence length="80" mass="9087">MAGIPPSPLFFRQPIRYLRWASINKPAYFYSIIVGVTGPIMLVTVPPIRRYLGEEQIAKIPMTYPVPKGPRPRPTGFDDE</sequence>
<protein>
    <recommendedName>
        <fullName evidence="4">NADH-ubiquinone oxidoreductase 9.5 kDa subunit</fullName>
    </recommendedName>
</protein>
<organism evidence="2 3">
    <name type="scientific">Cucurbitaria berberidis CBS 394.84</name>
    <dbReference type="NCBI Taxonomy" id="1168544"/>
    <lineage>
        <taxon>Eukaryota</taxon>
        <taxon>Fungi</taxon>
        <taxon>Dikarya</taxon>
        <taxon>Ascomycota</taxon>
        <taxon>Pezizomycotina</taxon>
        <taxon>Dothideomycetes</taxon>
        <taxon>Pleosporomycetidae</taxon>
        <taxon>Pleosporales</taxon>
        <taxon>Pleosporineae</taxon>
        <taxon>Cucurbitariaceae</taxon>
        <taxon>Cucurbitaria</taxon>
    </lineage>
</organism>
<proteinExistence type="predicted"/>
<dbReference type="EMBL" id="ML976615">
    <property type="protein sequence ID" value="KAF1848639.1"/>
    <property type="molecule type" value="Genomic_DNA"/>
</dbReference>
<dbReference type="AlphaFoldDB" id="A0A9P4GNF5"/>
<dbReference type="GeneID" id="63845636"/>
<dbReference type="OrthoDB" id="2093409at2759"/>
<dbReference type="CDD" id="cd22903">
    <property type="entry name" value="NI9M"/>
    <property type="match status" value="1"/>
</dbReference>
<reference evidence="2" key="1">
    <citation type="submission" date="2020-01" db="EMBL/GenBank/DDBJ databases">
        <authorList>
            <consortium name="DOE Joint Genome Institute"/>
            <person name="Haridas S."/>
            <person name="Albert R."/>
            <person name="Binder M."/>
            <person name="Bloem J."/>
            <person name="Labutti K."/>
            <person name="Salamov A."/>
            <person name="Andreopoulos B."/>
            <person name="Baker S.E."/>
            <person name="Barry K."/>
            <person name="Bills G."/>
            <person name="Bluhm B.H."/>
            <person name="Cannon C."/>
            <person name="Castanera R."/>
            <person name="Culley D.E."/>
            <person name="Daum C."/>
            <person name="Ezra D."/>
            <person name="Gonzalez J.B."/>
            <person name="Henrissat B."/>
            <person name="Kuo A."/>
            <person name="Liang C."/>
            <person name="Lipzen A."/>
            <person name="Lutzoni F."/>
            <person name="Magnuson J."/>
            <person name="Mondo S."/>
            <person name="Nolan M."/>
            <person name="Ohm R."/>
            <person name="Pangilinan J."/>
            <person name="Park H.-J."/>
            <person name="Ramirez L."/>
            <person name="Alfaro M."/>
            <person name="Sun H."/>
            <person name="Tritt A."/>
            <person name="Yoshinaga Y."/>
            <person name="Zwiers L.-H."/>
            <person name="Turgeon B.G."/>
            <person name="Goodwin S.B."/>
            <person name="Spatafora J.W."/>
            <person name="Crous P.W."/>
            <person name="Grigoriev I.V."/>
        </authorList>
    </citation>
    <scope>NUCLEOTIDE SEQUENCE</scope>
    <source>
        <strain evidence="2">CBS 394.84</strain>
    </source>
</reference>
<evidence type="ECO:0008006" key="4">
    <source>
        <dbReference type="Google" id="ProtNLM"/>
    </source>
</evidence>